<sequence length="377" mass="42820">MSQVINDLKEECEAEISSILFAKQNIIHPSVITPLSLREELSKIKFNTNIEFPISPVDIENFYKYFSICDITVSYDGQILIYAIKIPIVNEKIYTLYNLIPLPVRKDNSSIYSYIDPSFPYLLLSTSKTDYCRFKNLTSCKKLAEEEYLCSQMVVHLTSQRPVCETLLRVTPSSTVPEDCPTKVVKAHLELWQPLSSNSWLFIMTEPTMASISCEQNSNIIDVQLNNIGILKLQQKCKCYTFSTVLYATSGNTANHTNFIPNIDLTDDCCVKQREFLNEDFNEIEDDVVFGESGAKSDHVCVQHDSDDTEEENNQNLAMNMEQKKDKATPYAPSERIKPAGMGVQEYTSARSSCCNCSEMREAPLRRLEVTGLGFPY</sequence>
<dbReference type="RefSeq" id="XP_025831978.1">
    <property type="nucleotide sequence ID" value="XM_025976193.1"/>
</dbReference>
<dbReference type="InterPro" id="IPR022048">
    <property type="entry name" value="Envelope_fusion-like"/>
</dbReference>
<accession>A0A7F5R7M7</accession>
<dbReference type="InParanoid" id="A0A7F5R7M7"/>
<gene>
    <name evidence="2" type="primary">LOC112904924</name>
</gene>
<name>A0A7F5R7M7_AGRPL</name>
<organism evidence="1 2">
    <name type="scientific">Agrilus planipennis</name>
    <name type="common">Emerald ash borer</name>
    <name type="synonym">Agrilus marcopoli</name>
    <dbReference type="NCBI Taxonomy" id="224129"/>
    <lineage>
        <taxon>Eukaryota</taxon>
        <taxon>Metazoa</taxon>
        <taxon>Ecdysozoa</taxon>
        <taxon>Arthropoda</taxon>
        <taxon>Hexapoda</taxon>
        <taxon>Insecta</taxon>
        <taxon>Pterygota</taxon>
        <taxon>Neoptera</taxon>
        <taxon>Endopterygota</taxon>
        <taxon>Coleoptera</taxon>
        <taxon>Polyphaga</taxon>
        <taxon>Elateriformia</taxon>
        <taxon>Buprestoidea</taxon>
        <taxon>Buprestidae</taxon>
        <taxon>Agrilinae</taxon>
        <taxon>Agrilus</taxon>
    </lineage>
</organism>
<dbReference type="OrthoDB" id="6628329at2759"/>
<keyword evidence="1" id="KW-1185">Reference proteome</keyword>
<evidence type="ECO:0000313" key="2">
    <source>
        <dbReference type="RefSeq" id="XP_025831978.1"/>
    </source>
</evidence>
<dbReference type="AlphaFoldDB" id="A0A7F5R7M7"/>
<evidence type="ECO:0000313" key="1">
    <source>
        <dbReference type="Proteomes" id="UP000192223"/>
    </source>
</evidence>
<dbReference type="KEGG" id="apln:112904924"/>
<dbReference type="GeneID" id="112904924"/>
<proteinExistence type="predicted"/>
<protein>
    <submittedName>
        <fullName evidence="2">Uncharacterized protein LOC112904924</fullName>
    </submittedName>
</protein>
<dbReference type="Pfam" id="PF12259">
    <property type="entry name" value="Baculo_F"/>
    <property type="match status" value="1"/>
</dbReference>
<dbReference type="Proteomes" id="UP000192223">
    <property type="component" value="Unplaced"/>
</dbReference>
<reference evidence="2" key="1">
    <citation type="submission" date="2025-08" db="UniProtKB">
        <authorList>
            <consortium name="RefSeq"/>
        </authorList>
    </citation>
    <scope>IDENTIFICATION</scope>
    <source>
        <tissue evidence="2">Entire body</tissue>
    </source>
</reference>